<accession>A0AAG5D7Q3</accession>
<proteinExistence type="predicted"/>
<dbReference type="Proteomes" id="UP000075880">
    <property type="component" value="Unassembled WGS sequence"/>
</dbReference>
<protein>
    <submittedName>
        <fullName evidence="1">Uncharacterized protein</fullName>
    </submittedName>
</protein>
<reference evidence="1" key="1">
    <citation type="submission" date="2024-04" db="UniProtKB">
        <authorList>
            <consortium name="EnsemblMetazoa"/>
        </authorList>
    </citation>
    <scope>IDENTIFICATION</scope>
    <source>
        <strain evidence="1">EBRO</strain>
    </source>
</reference>
<evidence type="ECO:0000313" key="1">
    <source>
        <dbReference type="EnsemblMetazoa" id="ENSAATROPP007181"/>
    </source>
</evidence>
<dbReference type="AlphaFoldDB" id="A0AAG5D7Q3"/>
<dbReference type="EnsemblMetazoa" id="ENSAATROPT007998">
    <property type="protein sequence ID" value="ENSAATROPP007181"/>
    <property type="gene ID" value="ENSAATROPG006531"/>
</dbReference>
<sequence length="73" mass="8343">MDFAALSCWTAISGESRVRGSSKFRVLEDISRLSKVLRSQYYNARARSWTDMHHDVRCSATRTETDPGVLTFD</sequence>
<keyword evidence="2" id="KW-1185">Reference proteome</keyword>
<evidence type="ECO:0000313" key="2">
    <source>
        <dbReference type="Proteomes" id="UP000075880"/>
    </source>
</evidence>
<organism evidence="1 2">
    <name type="scientific">Anopheles atroparvus</name>
    <name type="common">European mosquito</name>
    <dbReference type="NCBI Taxonomy" id="41427"/>
    <lineage>
        <taxon>Eukaryota</taxon>
        <taxon>Metazoa</taxon>
        <taxon>Ecdysozoa</taxon>
        <taxon>Arthropoda</taxon>
        <taxon>Hexapoda</taxon>
        <taxon>Insecta</taxon>
        <taxon>Pterygota</taxon>
        <taxon>Neoptera</taxon>
        <taxon>Endopterygota</taxon>
        <taxon>Diptera</taxon>
        <taxon>Nematocera</taxon>
        <taxon>Culicoidea</taxon>
        <taxon>Culicidae</taxon>
        <taxon>Anophelinae</taxon>
        <taxon>Anopheles</taxon>
    </lineage>
</organism>
<name>A0AAG5D7Q3_ANOAO</name>